<comment type="similarity">
    <text evidence="2 8">Belongs to the malic enzymes family.</text>
</comment>
<feature type="binding site" evidence="7">
    <location>
        <position position="240"/>
    </location>
    <ligand>
        <name>a divalent metal cation</name>
        <dbReference type="ChEBI" id="CHEBI:60240"/>
    </ligand>
</feature>
<feature type="binding site" evidence="6">
    <location>
        <position position="454"/>
    </location>
    <ligand>
        <name>(S)-malate</name>
        <dbReference type="ChEBI" id="CHEBI:15589"/>
    </ligand>
</feature>
<dbReference type="SUPFAM" id="SSF53223">
    <property type="entry name" value="Aminoacid dehydrogenase-like, N-terminal domain"/>
    <property type="match status" value="1"/>
</dbReference>
<dbReference type="Proteomes" id="UP000093928">
    <property type="component" value="Unassembled WGS sequence"/>
</dbReference>
<dbReference type="InterPro" id="IPR046346">
    <property type="entry name" value="Aminoacid_DH-like_N_sf"/>
</dbReference>
<comment type="cofactor">
    <cofactor evidence="7">
        <name>Mg(2+)</name>
        <dbReference type="ChEBI" id="CHEBI:18420"/>
    </cofactor>
    <cofactor evidence="7">
        <name>Mn(2+)</name>
        <dbReference type="ChEBI" id="CHEBI:29035"/>
    </cofactor>
    <text evidence="7">Divalent metal cations. Prefers magnesium or manganese.</text>
</comment>
<dbReference type="PANTHER" id="PTHR23406">
    <property type="entry name" value="MALIC ENZYME-RELATED"/>
    <property type="match status" value="1"/>
</dbReference>
<dbReference type="NCBIfam" id="NF010052">
    <property type="entry name" value="PRK13529.1"/>
    <property type="match status" value="1"/>
</dbReference>
<dbReference type="SUPFAM" id="SSF51735">
    <property type="entry name" value="NAD(P)-binding Rossmann-fold domains"/>
    <property type="match status" value="1"/>
</dbReference>
<dbReference type="GO" id="GO:0051287">
    <property type="term" value="F:NAD binding"/>
    <property type="evidence" value="ECO:0007669"/>
    <property type="project" value="InterPro"/>
</dbReference>
<organism evidence="11 12">
    <name type="scientific">Mycobacterium asiaticum</name>
    <dbReference type="NCBI Taxonomy" id="1790"/>
    <lineage>
        <taxon>Bacteria</taxon>
        <taxon>Bacillati</taxon>
        <taxon>Actinomycetota</taxon>
        <taxon>Actinomycetes</taxon>
        <taxon>Mycobacteriales</taxon>
        <taxon>Mycobacteriaceae</taxon>
        <taxon>Mycobacterium</taxon>
    </lineage>
</organism>
<name>A0A1A3NLP5_MYCAS</name>
<dbReference type="GO" id="GO:0006108">
    <property type="term" value="P:malate metabolic process"/>
    <property type="evidence" value="ECO:0007669"/>
    <property type="project" value="TreeGrafter"/>
</dbReference>
<dbReference type="PRINTS" id="PR00072">
    <property type="entry name" value="MALOXRDTASE"/>
</dbReference>
<dbReference type="OrthoDB" id="3314528at2"/>
<feature type="active site" description="Proton donor" evidence="5">
    <location>
        <position position="96"/>
    </location>
</feature>
<feature type="binding site" evidence="7">
    <location>
        <position position="241"/>
    </location>
    <ligand>
        <name>a divalent metal cation</name>
        <dbReference type="ChEBI" id="CHEBI:60240"/>
    </ligand>
</feature>
<dbReference type="PROSITE" id="PS00331">
    <property type="entry name" value="MALIC_ENZYMES"/>
    <property type="match status" value="1"/>
</dbReference>
<comment type="caution">
    <text evidence="11">The sequence shown here is derived from an EMBL/GenBank/DDBJ whole genome shotgun (WGS) entry which is preliminary data.</text>
</comment>
<gene>
    <name evidence="11" type="ORF">A5634_07155</name>
</gene>
<dbReference type="EMBL" id="LZLS01000185">
    <property type="protein sequence ID" value="OBK22741.1"/>
    <property type="molecule type" value="Genomic_DNA"/>
</dbReference>
<evidence type="ECO:0000256" key="1">
    <source>
        <dbReference type="ARBA" id="ARBA00001936"/>
    </source>
</evidence>
<dbReference type="InterPro" id="IPR036291">
    <property type="entry name" value="NAD(P)-bd_dom_sf"/>
</dbReference>
<evidence type="ECO:0000259" key="9">
    <source>
        <dbReference type="SMART" id="SM00919"/>
    </source>
</evidence>
<dbReference type="AlphaFoldDB" id="A0A1A3NLP5"/>
<dbReference type="InterPro" id="IPR012302">
    <property type="entry name" value="Malic_NAD-bd"/>
</dbReference>
<dbReference type="SMART" id="SM00919">
    <property type="entry name" value="Malic_M"/>
    <property type="match status" value="1"/>
</dbReference>
<evidence type="ECO:0000256" key="3">
    <source>
        <dbReference type="ARBA" id="ARBA00022723"/>
    </source>
</evidence>
<dbReference type="PIRSF" id="PIRSF000106">
    <property type="entry name" value="ME"/>
    <property type="match status" value="1"/>
</dbReference>
<dbReference type="InterPro" id="IPR012301">
    <property type="entry name" value="Malic_N_dom"/>
</dbReference>
<dbReference type="Pfam" id="PF00390">
    <property type="entry name" value="malic"/>
    <property type="match status" value="1"/>
</dbReference>
<evidence type="ECO:0000256" key="8">
    <source>
        <dbReference type="RuleBase" id="RU003427"/>
    </source>
</evidence>
<dbReference type="InterPro" id="IPR037062">
    <property type="entry name" value="Malic_N_dom_sf"/>
</dbReference>
<feature type="binding site" evidence="7">
    <location>
        <position position="264"/>
    </location>
    <ligand>
        <name>a divalent metal cation</name>
        <dbReference type="ChEBI" id="CHEBI:60240"/>
    </ligand>
</feature>
<dbReference type="PANTHER" id="PTHR23406:SF34">
    <property type="entry name" value="NAD-DEPENDENT MALIC ENZYME, MITOCHONDRIAL"/>
    <property type="match status" value="1"/>
</dbReference>
<sequence>MSDACVPRFPDALSTPSLNRGVGFTHEQRRRLGLTGRLPAAVLTLDQQADRVWHQLQSMATDLGRNLLLEQLHYRHELLYFKVLTDHLVELMPVVYTPTVGEAIQRFSDEYRGQRGLFLSIDAPDEIADAFATLGQGPDDIDLIVCTDAEAILGIGDWGVGGIQITVGKLALYTAGGGIDPRRCISVSLDVGTDNEQLLQDPFYLGNRHPRRRGEEYDDFIRQYVETAHRLFPNAILHFEDFGPANARKALQLYGGDYLVFNDDMQGTGAVVLAAVYGGTKVTGLPLREQRVVVFGAGTAGLGVADQIRDAMVADGASVEQATSQIWPIDRQGLLFDDMDDLRDFQVPYAKNRESLGVPAMERVDLLDAVKLASPTLLLGCSAVFGAFTREVVEEMAARCERPMIFPLSNPTSRMEAMPADLVQWSHGNALVATGSPVAPVEHEGTTYTIAQANNVLVFPGIGLGLIVAGARRLTSSMLHASAKAVAQQANPVAPGDSLLPEVADLRDISAKVAEAVYHAAVTDGVASKSPADVRQAVLDSMWSPVYD</sequence>
<dbReference type="SMART" id="SM01274">
    <property type="entry name" value="malic"/>
    <property type="match status" value="1"/>
</dbReference>
<feature type="active site" description="Proton acceptor" evidence="5">
    <location>
        <position position="169"/>
    </location>
</feature>
<dbReference type="Gene3D" id="3.40.50.720">
    <property type="entry name" value="NAD(P)-binding Rossmann-like Domain"/>
    <property type="match status" value="1"/>
</dbReference>
<evidence type="ECO:0000256" key="4">
    <source>
        <dbReference type="ARBA" id="ARBA00023027"/>
    </source>
</evidence>
<comment type="cofactor">
    <cofactor evidence="1">
        <name>Mn(2+)</name>
        <dbReference type="ChEBI" id="CHEBI:29035"/>
    </cofactor>
</comment>
<evidence type="ECO:0000256" key="7">
    <source>
        <dbReference type="PIRSR" id="PIRSR000106-3"/>
    </source>
</evidence>
<evidence type="ECO:0000256" key="2">
    <source>
        <dbReference type="ARBA" id="ARBA00008785"/>
    </source>
</evidence>
<evidence type="ECO:0000256" key="6">
    <source>
        <dbReference type="PIRSR" id="PIRSR000106-2"/>
    </source>
</evidence>
<dbReference type="Pfam" id="PF03949">
    <property type="entry name" value="Malic_M"/>
    <property type="match status" value="1"/>
</dbReference>
<dbReference type="InterPro" id="IPR015884">
    <property type="entry name" value="Malic_enzyme_CS"/>
</dbReference>
<evidence type="ECO:0000256" key="5">
    <source>
        <dbReference type="PIRSR" id="PIRSR000106-1"/>
    </source>
</evidence>
<dbReference type="RefSeq" id="WP_065145889.1">
    <property type="nucleotide sequence ID" value="NZ_LZLS01000185.1"/>
</dbReference>
<feature type="binding site" evidence="6">
    <location>
        <position position="410"/>
    </location>
    <ligand>
        <name>(S)-malate</name>
        <dbReference type="ChEBI" id="CHEBI:15589"/>
    </ligand>
</feature>
<reference evidence="11 12" key="1">
    <citation type="submission" date="2016-06" db="EMBL/GenBank/DDBJ databases">
        <authorList>
            <person name="Kjaerup R.B."/>
            <person name="Dalgaard T.S."/>
            <person name="Juul-Madsen H.R."/>
        </authorList>
    </citation>
    <scope>NUCLEOTIDE SEQUENCE [LARGE SCALE GENOMIC DNA]</scope>
    <source>
        <strain evidence="11 12">1165133.8</strain>
    </source>
</reference>
<keyword evidence="3 7" id="KW-0479">Metal-binding</keyword>
<dbReference type="GO" id="GO:0004470">
    <property type="term" value="F:malic enzyme activity"/>
    <property type="evidence" value="ECO:0007669"/>
    <property type="project" value="InterPro"/>
</dbReference>
<evidence type="ECO:0000313" key="12">
    <source>
        <dbReference type="Proteomes" id="UP000093928"/>
    </source>
</evidence>
<dbReference type="GO" id="GO:0046872">
    <property type="term" value="F:metal ion binding"/>
    <property type="evidence" value="ECO:0007669"/>
    <property type="project" value="UniProtKB-KW"/>
</dbReference>
<proteinExistence type="inferred from homology"/>
<keyword evidence="4" id="KW-0520">NAD</keyword>
<feature type="domain" description="Malic enzyme N-terminal" evidence="10">
    <location>
        <begin position="73"/>
        <end position="255"/>
    </location>
</feature>
<evidence type="ECO:0000259" key="10">
    <source>
        <dbReference type="SMART" id="SM01274"/>
    </source>
</evidence>
<protein>
    <submittedName>
        <fullName evidence="11">NAD-dependent malic enzyme</fullName>
    </submittedName>
</protein>
<accession>A0A1A3NLP5</accession>
<feature type="domain" description="Malic enzyme NAD-binding" evidence="9">
    <location>
        <begin position="265"/>
        <end position="522"/>
    </location>
</feature>
<dbReference type="CDD" id="cd05312">
    <property type="entry name" value="NAD_bind_1_malic_enz"/>
    <property type="match status" value="1"/>
</dbReference>
<dbReference type="Gene3D" id="3.40.50.10380">
    <property type="entry name" value="Malic enzyme, N-terminal domain"/>
    <property type="match status" value="1"/>
</dbReference>
<dbReference type="GO" id="GO:0016616">
    <property type="term" value="F:oxidoreductase activity, acting on the CH-OH group of donors, NAD or NADP as acceptor"/>
    <property type="evidence" value="ECO:0007669"/>
    <property type="project" value="InterPro"/>
</dbReference>
<dbReference type="GO" id="GO:0005829">
    <property type="term" value="C:cytosol"/>
    <property type="evidence" value="ECO:0007669"/>
    <property type="project" value="TreeGrafter"/>
</dbReference>
<dbReference type="InterPro" id="IPR001891">
    <property type="entry name" value="Malic_OxRdtase"/>
</dbReference>
<evidence type="ECO:0000313" key="11">
    <source>
        <dbReference type="EMBL" id="OBK22741.1"/>
    </source>
</evidence>